<dbReference type="EnsemblMetazoa" id="ISCW013500-RA">
    <property type="protein sequence ID" value="ISCW013500-PA"/>
    <property type="gene ID" value="ISCW013500"/>
</dbReference>
<reference evidence="2" key="2">
    <citation type="submission" date="2020-05" db="UniProtKB">
        <authorList>
            <consortium name="EnsemblMetazoa"/>
        </authorList>
    </citation>
    <scope>IDENTIFICATION</scope>
    <source>
        <strain evidence="2">wikel</strain>
    </source>
</reference>
<dbReference type="VEuPathDB" id="VectorBase:ISCW013500"/>
<name>B7QFC9_IXOSC</name>
<gene>
    <name evidence="1" type="ORF">IscW_ISCW013500</name>
</gene>
<dbReference type="Proteomes" id="UP000001555">
    <property type="component" value="Unassembled WGS sequence"/>
</dbReference>
<evidence type="ECO:0000313" key="3">
    <source>
        <dbReference type="Proteomes" id="UP000001555"/>
    </source>
</evidence>
<dbReference type="HOGENOM" id="CLU_2545142_0_0_1"/>
<dbReference type="EMBL" id="ABJB010124948">
    <property type="status" value="NOT_ANNOTATED_CDS"/>
    <property type="molecule type" value="Genomic_DNA"/>
</dbReference>
<evidence type="ECO:0000313" key="2">
    <source>
        <dbReference type="EnsemblMetazoa" id="ISCW013500-PA"/>
    </source>
</evidence>
<dbReference type="AlphaFoldDB" id="B7QFC9"/>
<dbReference type="VEuPathDB" id="VectorBase:ISCI013500"/>
<dbReference type="InParanoid" id="B7QFC9"/>
<evidence type="ECO:0000313" key="1">
    <source>
        <dbReference type="EMBL" id="EEC17551.1"/>
    </source>
</evidence>
<dbReference type="EMBL" id="DS924909">
    <property type="protein sequence ID" value="EEC17551.1"/>
    <property type="molecule type" value="Genomic_DNA"/>
</dbReference>
<proteinExistence type="predicted"/>
<keyword evidence="3" id="KW-1185">Reference proteome</keyword>
<reference evidence="1 3" key="1">
    <citation type="submission" date="2008-03" db="EMBL/GenBank/DDBJ databases">
        <title>Annotation of Ixodes scapularis.</title>
        <authorList>
            <consortium name="Ixodes scapularis Genome Project Consortium"/>
            <person name="Caler E."/>
            <person name="Hannick L.I."/>
            <person name="Bidwell S."/>
            <person name="Joardar V."/>
            <person name="Thiagarajan M."/>
            <person name="Amedeo P."/>
            <person name="Galinsky K.J."/>
            <person name="Schobel S."/>
            <person name="Inman J."/>
            <person name="Hostetler J."/>
            <person name="Miller J."/>
            <person name="Hammond M."/>
            <person name="Megy K."/>
            <person name="Lawson D."/>
            <person name="Kodira C."/>
            <person name="Sutton G."/>
            <person name="Meyer J."/>
            <person name="Hill C.A."/>
            <person name="Birren B."/>
            <person name="Nene V."/>
            <person name="Collins F."/>
            <person name="Alarcon-Chaidez F."/>
            <person name="Wikel S."/>
            <person name="Strausberg R."/>
        </authorList>
    </citation>
    <scope>NUCLEOTIDE SEQUENCE [LARGE SCALE GENOMIC DNA]</scope>
    <source>
        <strain evidence="3">Wikel</strain>
        <strain evidence="1">Wikel colony</strain>
    </source>
</reference>
<accession>B7QFC9</accession>
<protein>
    <submittedName>
        <fullName evidence="1 2">Uncharacterized protein</fullName>
    </submittedName>
</protein>
<sequence>MDCIRQGVSTPPTRTSMFKSSQLWHPSSVKCSAEQASIIKRLEILPVAAVLEKNTRQQAESQQWRDARLHRVTAMGSISNTSI</sequence>
<dbReference type="PaxDb" id="6945-B7QFC9"/>
<organism>
    <name type="scientific">Ixodes scapularis</name>
    <name type="common">Black-legged tick</name>
    <name type="synonym">Deer tick</name>
    <dbReference type="NCBI Taxonomy" id="6945"/>
    <lineage>
        <taxon>Eukaryota</taxon>
        <taxon>Metazoa</taxon>
        <taxon>Ecdysozoa</taxon>
        <taxon>Arthropoda</taxon>
        <taxon>Chelicerata</taxon>
        <taxon>Arachnida</taxon>
        <taxon>Acari</taxon>
        <taxon>Parasitiformes</taxon>
        <taxon>Ixodida</taxon>
        <taxon>Ixodoidea</taxon>
        <taxon>Ixodidae</taxon>
        <taxon>Ixodinae</taxon>
        <taxon>Ixodes</taxon>
    </lineage>
</organism>